<proteinExistence type="predicted"/>
<reference evidence="2" key="1">
    <citation type="journal article" date="2019" name="Int. J. Syst. Evol. Microbiol.">
        <title>The Global Catalogue of Microorganisms (GCM) 10K type strain sequencing project: providing services to taxonomists for standard genome sequencing and annotation.</title>
        <authorList>
            <consortium name="The Broad Institute Genomics Platform"/>
            <consortium name="The Broad Institute Genome Sequencing Center for Infectious Disease"/>
            <person name="Wu L."/>
            <person name="Ma J."/>
        </authorList>
    </citation>
    <scope>NUCLEOTIDE SEQUENCE [LARGE SCALE GENOMIC DNA]</scope>
    <source>
        <strain evidence="2">KCTC 22154</strain>
    </source>
</reference>
<name>A0A8H9I1Q2_9GAMM</name>
<dbReference type="AlphaFoldDB" id="A0A8H9I1Q2"/>
<dbReference type="RefSeq" id="WP_016914389.1">
    <property type="nucleotide sequence ID" value="NZ_BMXN01000006.1"/>
</dbReference>
<gene>
    <name evidence="1" type="primary">bacA</name>
    <name evidence="1" type="ORF">GCM10007157_15350</name>
</gene>
<evidence type="ECO:0000313" key="1">
    <source>
        <dbReference type="EMBL" id="GGW24499.1"/>
    </source>
</evidence>
<evidence type="ECO:0000313" key="2">
    <source>
        <dbReference type="Proteomes" id="UP000623776"/>
    </source>
</evidence>
<sequence>MDNSLLNLGIGDWHDVIIHTLGPSGTSSEAAAGFFAKWLEQRHPESCVRIKLNDSYENACSSMEKETPAVLIVANAYPEIHNFYMEPRLNLVATFVFDTPLYGLASKGPLTTSKPTIATHPAPRLLIEELLPRGLEIDSVILTLSTSAAAAAAARSEVDVALTTEVAAKIHDLHFISNTRPIRMLWSVFTHTHWSARLAETDPFRLSVELAL</sequence>
<dbReference type="Proteomes" id="UP000623776">
    <property type="component" value="Unassembled WGS sequence"/>
</dbReference>
<protein>
    <submittedName>
        <fullName evidence="1">Prephenate decarboxylase</fullName>
    </submittedName>
</protein>
<organism evidence="1 2">
    <name type="scientific">Vreelandella hamiltonii</name>
    <dbReference type="NCBI Taxonomy" id="502829"/>
    <lineage>
        <taxon>Bacteria</taxon>
        <taxon>Pseudomonadati</taxon>
        <taxon>Pseudomonadota</taxon>
        <taxon>Gammaproteobacteria</taxon>
        <taxon>Oceanospirillales</taxon>
        <taxon>Halomonadaceae</taxon>
        <taxon>Vreelandella</taxon>
    </lineage>
</organism>
<comment type="caution">
    <text evidence="1">The sequence shown here is derived from an EMBL/GenBank/DDBJ whole genome shotgun (WGS) entry which is preliminary data.</text>
</comment>
<accession>A0A8H9I1Q2</accession>
<dbReference type="EMBL" id="BMXN01000006">
    <property type="protein sequence ID" value="GGW24499.1"/>
    <property type="molecule type" value="Genomic_DNA"/>
</dbReference>
<keyword evidence="2" id="KW-1185">Reference proteome</keyword>
<dbReference type="SUPFAM" id="SSF53850">
    <property type="entry name" value="Periplasmic binding protein-like II"/>
    <property type="match status" value="1"/>
</dbReference>